<dbReference type="Proteomes" id="UP001519924">
    <property type="component" value="Unassembled WGS sequence"/>
</dbReference>
<name>A0ABS7EXW8_9PROT</name>
<feature type="binding site" evidence="3">
    <location>
        <position position="38"/>
    </location>
    <ligand>
        <name>Zn(2+)</name>
        <dbReference type="ChEBI" id="CHEBI:29105"/>
    </ligand>
</feature>
<evidence type="ECO:0000256" key="3">
    <source>
        <dbReference type="HAMAP-Rule" id="MF_00649"/>
    </source>
</evidence>
<sequence>MDEAERGGPARPRGGRGRCPICGREPAAPYRPFCSARCAQIDLGRWLAGAYALPTEDAPPTSGGAEDEPWDR</sequence>
<feature type="binding site" evidence="3">
    <location>
        <position position="22"/>
    </location>
    <ligand>
        <name>Zn(2+)</name>
        <dbReference type="ChEBI" id="CHEBI:29105"/>
    </ligand>
</feature>
<feature type="region of interest" description="Disordered" evidence="4">
    <location>
        <begin position="52"/>
        <end position="72"/>
    </location>
</feature>
<evidence type="ECO:0000313" key="6">
    <source>
        <dbReference type="Proteomes" id="UP001519924"/>
    </source>
</evidence>
<keyword evidence="1 3" id="KW-0479">Metal-binding</keyword>
<dbReference type="HAMAP" id="MF_00649">
    <property type="entry name" value="DNA_gyrase_inhibitor_YacG"/>
    <property type="match status" value="1"/>
</dbReference>
<feature type="binding site" evidence="3">
    <location>
        <position position="19"/>
    </location>
    <ligand>
        <name>Zn(2+)</name>
        <dbReference type="ChEBI" id="CHEBI:29105"/>
    </ligand>
</feature>
<dbReference type="SUPFAM" id="SSF57716">
    <property type="entry name" value="Glucocorticoid receptor-like (DNA-binding domain)"/>
    <property type="match status" value="1"/>
</dbReference>
<keyword evidence="6" id="KW-1185">Reference proteome</keyword>
<comment type="subunit">
    <text evidence="3">Interacts with GyrB.</text>
</comment>
<comment type="cofactor">
    <cofactor evidence="3">
        <name>Zn(2+)</name>
        <dbReference type="ChEBI" id="CHEBI:29105"/>
    </cofactor>
    <text evidence="3">Binds 1 zinc ion.</text>
</comment>
<dbReference type="InterPro" id="IPR013088">
    <property type="entry name" value="Znf_NHR/GATA"/>
</dbReference>
<accession>A0ABS7EXW8</accession>
<feature type="region of interest" description="Disordered" evidence="4">
    <location>
        <begin position="1"/>
        <end position="21"/>
    </location>
</feature>
<feature type="binding site" evidence="3">
    <location>
        <position position="34"/>
    </location>
    <ligand>
        <name>Zn(2+)</name>
        <dbReference type="ChEBI" id="CHEBI:29105"/>
    </ligand>
</feature>
<protein>
    <recommendedName>
        <fullName evidence="3">DNA gyrase inhibitor YacG</fullName>
    </recommendedName>
</protein>
<evidence type="ECO:0000256" key="1">
    <source>
        <dbReference type="ARBA" id="ARBA00022723"/>
    </source>
</evidence>
<evidence type="ECO:0000256" key="2">
    <source>
        <dbReference type="ARBA" id="ARBA00022833"/>
    </source>
</evidence>
<dbReference type="PANTHER" id="PTHR36150:SF1">
    <property type="entry name" value="DNA GYRASE INHIBITOR YACG"/>
    <property type="match status" value="1"/>
</dbReference>
<reference evidence="5 6" key="1">
    <citation type="submission" date="2021-08" db="EMBL/GenBank/DDBJ databases">
        <title>Caldovatus sediminis gen. nov., sp. nov., a moderately thermophilic bacterium isolated from a hot spring.</title>
        <authorList>
            <person name="Hu C.-J."/>
            <person name="Li W.-J."/>
            <person name="Xian W.-D."/>
        </authorList>
    </citation>
    <scope>NUCLEOTIDE SEQUENCE [LARGE SCALE GENOMIC DNA]</scope>
    <source>
        <strain evidence="5 6">SYSU G05006</strain>
    </source>
</reference>
<feature type="compositionally biased region" description="Low complexity" evidence="4">
    <location>
        <begin position="9"/>
        <end position="21"/>
    </location>
</feature>
<gene>
    <name evidence="3 5" type="primary">yacG</name>
    <name evidence="5" type="ORF">K1J50_00395</name>
</gene>
<dbReference type="EMBL" id="JAHZUY010000001">
    <property type="protein sequence ID" value="MBW8267943.1"/>
    <property type="molecule type" value="Genomic_DNA"/>
</dbReference>
<comment type="caution">
    <text evidence="5">The sequence shown here is derived from an EMBL/GenBank/DDBJ whole genome shotgun (WGS) entry which is preliminary data.</text>
</comment>
<dbReference type="Pfam" id="PF03884">
    <property type="entry name" value="YacG"/>
    <property type="match status" value="1"/>
</dbReference>
<dbReference type="PANTHER" id="PTHR36150">
    <property type="entry name" value="DNA GYRASE INHIBITOR YACG"/>
    <property type="match status" value="1"/>
</dbReference>
<dbReference type="Gene3D" id="3.30.50.10">
    <property type="entry name" value="Erythroid Transcription Factor GATA-1, subunit A"/>
    <property type="match status" value="1"/>
</dbReference>
<dbReference type="InterPro" id="IPR005584">
    <property type="entry name" value="DNA_gyrase_inhibitor_YacG"/>
</dbReference>
<comment type="similarity">
    <text evidence="3">Belongs to the DNA gyrase inhibitor YacG family.</text>
</comment>
<keyword evidence="2 3" id="KW-0862">Zinc</keyword>
<comment type="function">
    <text evidence="3">Inhibits all the catalytic activities of DNA gyrase by preventing its interaction with DNA. Acts by binding directly to the C-terminal domain of GyrB, which probably disrupts DNA binding by the gyrase.</text>
</comment>
<organism evidence="5 6">
    <name type="scientific">Caldovatus aquaticus</name>
    <dbReference type="NCBI Taxonomy" id="2865671"/>
    <lineage>
        <taxon>Bacteria</taxon>
        <taxon>Pseudomonadati</taxon>
        <taxon>Pseudomonadota</taxon>
        <taxon>Alphaproteobacteria</taxon>
        <taxon>Acetobacterales</taxon>
        <taxon>Roseomonadaceae</taxon>
        <taxon>Caldovatus</taxon>
    </lineage>
</organism>
<proteinExistence type="inferred from homology"/>
<evidence type="ECO:0000256" key="4">
    <source>
        <dbReference type="SAM" id="MobiDB-lite"/>
    </source>
</evidence>
<evidence type="ECO:0000313" key="5">
    <source>
        <dbReference type="EMBL" id="MBW8267943.1"/>
    </source>
</evidence>
<dbReference type="RefSeq" id="WP_220115453.1">
    <property type="nucleotide sequence ID" value="NZ_JAHZUY010000001.1"/>
</dbReference>